<evidence type="ECO:0008006" key="4">
    <source>
        <dbReference type="Google" id="ProtNLM"/>
    </source>
</evidence>
<evidence type="ECO:0000256" key="1">
    <source>
        <dbReference type="SAM" id="MobiDB-lite"/>
    </source>
</evidence>
<dbReference type="Gene3D" id="2.160.10.10">
    <property type="entry name" value="Hexapeptide repeat proteins"/>
    <property type="match status" value="1"/>
</dbReference>
<gene>
    <name evidence="2" type="ORF">H1R19_01365</name>
</gene>
<dbReference type="SUPFAM" id="SSF51161">
    <property type="entry name" value="Trimeric LpxA-like enzymes"/>
    <property type="match status" value="1"/>
</dbReference>
<protein>
    <recommendedName>
        <fullName evidence="4">Acyltransferase</fullName>
    </recommendedName>
</protein>
<name>A0A7D7LRU9_9ACTN</name>
<sequence>MKGNGTAAAIAGIVRGDHDAEHAPAGRAAEIDETPPGVGSAMSRVWRGMKALRDVVSVGVWLFPPCRLKNRLLNALGNDISASAVIWPVLVLSCGRFEIADDVSLMPFSAFRRMNRVEVGPRSMIGLFNSITASPEYQRFDDRAGTLRIGESAGITNRHYLDCSGRIELSDGAAIGGIRSIFQSHELDIVLNRPTIGTIVVGENSLTGSSCIVAKGVHIPSRSYVGMGSVVIQSAIGADGRPGLYAGSPARWRRELPDCEWWHRRDTHTLPLTRHDFDTDFDDTDFGGTELDSTDLDSTGPRTGTDADERSAV</sequence>
<accession>A0A7D7LRU9</accession>
<proteinExistence type="predicted"/>
<keyword evidence="3" id="KW-1185">Reference proteome</keyword>
<organism evidence="2 3">
    <name type="scientific">Gordonia jinghuaiqii</name>
    <dbReference type="NCBI Taxonomy" id="2758710"/>
    <lineage>
        <taxon>Bacteria</taxon>
        <taxon>Bacillati</taxon>
        <taxon>Actinomycetota</taxon>
        <taxon>Actinomycetes</taxon>
        <taxon>Mycobacteriales</taxon>
        <taxon>Gordoniaceae</taxon>
        <taxon>Gordonia</taxon>
    </lineage>
</organism>
<dbReference type="RefSeq" id="WP_219850374.1">
    <property type="nucleotide sequence ID" value="NZ_CP059491.1"/>
</dbReference>
<feature type="region of interest" description="Disordered" evidence="1">
    <location>
        <begin position="288"/>
        <end position="313"/>
    </location>
</feature>
<dbReference type="Proteomes" id="UP000515663">
    <property type="component" value="Chromosome"/>
</dbReference>
<reference evidence="3" key="1">
    <citation type="submission" date="2020-07" db="EMBL/GenBank/DDBJ databases">
        <title>novel species isolated from the respiratory tract of Marmot.</title>
        <authorList>
            <person name="Zhang G."/>
        </authorList>
    </citation>
    <scope>NUCLEOTIDE SEQUENCE [LARGE SCALE GENOMIC DNA]</scope>
    <source>
        <strain evidence="3">686</strain>
    </source>
</reference>
<dbReference type="InterPro" id="IPR011004">
    <property type="entry name" value="Trimer_LpxA-like_sf"/>
</dbReference>
<dbReference type="AlphaFoldDB" id="A0A7D7LRU9"/>
<evidence type="ECO:0000313" key="2">
    <source>
        <dbReference type="EMBL" id="QMT01883.1"/>
    </source>
</evidence>
<evidence type="ECO:0000313" key="3">
    <source>
        <dbReference type="Proteomes" id="UP000515663"/>
    </source>
</evidence>
<dbReference type="EMBL" id="CP059491">
    <property type="protein sequence ID" value="QMT01883.1"/>
    <property type="molecule type" value="Genomic_DNA"/>
</dbReference>
<dbReference type="KEGG" id="gji:H1R19_01365"/>